<evidence type="ECO:0000313" key="4">
    <source>
        <dbReference type="Proteomes" id="UP000175989"/>
    </source>
</evidence>
<evidence type="ECO:0000313" key="3">
    <source>
        <dbReference type="EMBL" id="OFA03854.1"/>
    </source>
</evidence>
<dbReference type="GO" id="GO:0008897">
    <property type="term" value="F:holo-[acyl-carrier-protein] synthase activity"/>
    <property type="evidence" value="ECO:0007669"/>
    <property type="project" value="InterPro"/>
</dbReference>
<evidence type="ECO:0000259" key="2">
    <source>
        <dbReference type="Pfam" id="PF01648"/>
    </source>
</evidence>
<dbReference type="Proteomes" id="UP000175989">
    <property type="component" value="Unassembled WGS sequence"/>
</dbReference>
<dbReference type="GO" id="GO:0000287">
    <property type="term" value="F:magnesium ion binding"/>
    <property type="evidence" value="ECO:0007669"/>
    <property type="project" value="InterPro"/>
</dbReference>
<comment type="caution">
    <text evidence="3">The sequence shown here is derived from an EMBL/GenBank/DDBJ whole genome shotgun (WGS) entry which is preliminary data.</text>
</comment>
<accession>A0A1E7WVT7</accession>
<feature type="domain" description="4'-phosphopantetheinyl transferase" evidence="2">
    <location>
        <begin position="103"/>
        <end position="167"/>
    </location>
</feature>
<dbReference type="SUPFAM" id="SSF56214">
    <property type="entry name" value="4'-phosphopantetheinyl transferase"/>
    <property type="match status" value="1"/>
</dbReference>
<keyword evidence="4" id="KW-1185">Reference proteome</keyword>
<dbReference type="InterPro" id="IPR037143">
    <property type="entry name" value="4-PPantetheinyl_Trfase_dom_sf"/>
</dbReference>
<reference evidence="4" key="1">
    <citation type="journal article" date="2016" name="Front. Microbiol.">
        <title>Molecular Keys to the Janthinobacterium and Duganella spp. Interaction with the Plant Pathogen Fusarium graminearum.</title>
        <authorList>
            <person name="Haack F.S."/>
            <person name="Poehlein A."/>
            <person name="Kroger C."/>
            <person name="Voigt C.A."/>
            <person name="Piepenbring M."/>
            <person name="Bode H.B."/>
            <person name="Daniel R."/>
            <person name="Schafer W."/>
            <person name="Streit W.R."/>
        </authorList>
    </citation>
    <scope>NUCLEOTIDE SEQUENCE [LARGE SCALE GENOMIC DNA]</scope>
    <source>
        <strain evidence="4">T54</strain>
    </source>
</reference>
<dbReference type="EMBL" id="LROM01000071">
    <property type="protein sequence ID" value="OFA03854.1"/>
    <property type="molecule type" value="Genomic_DNA"/>
</dbReference>
<keyword evidence="1" id="KW-0808">Transferase</keyword>
<gene>
    <name evidence="3" type="ORF">DUPY_16690</name>
</gene>
<organism evidence="3 4">
    <name type="scientific">Duganella phyllosphaerae</name>
    <dbReference type="NCBI Taxonomy" id="762836"/>
    <lineage>
        <taxon>Bacteria</taxon>
        <taxon>Pseudomonadati</taxon>
        <taxon>Pseudomonadota</taxon>
        <taxon>Betaproteobacteria</taxon>
        <taxon>Burkholderiales</taxon>
        <taxon>Oxalobacteraceae</taxon>
        <taxon>Telluria group</taxon>
        <taxon>Duganella</taxon>
    </lineage>
</organism>
<sequence>MNNMNSMQKLAVHAWPGPAPTIADGVFVIGLPTGEQREEARQQLRQAVAEALGAVLDVPPREIEIEASPGAAPVVLLPDGQRLHCSFAHDGGMSLAAVCFNGPVGVDLMLSEEVAGWEAVARDYLGPEATARIAATARAERAAVFARAWTAREAHLKWLGVGLDEWPAHSQSSGTTVTLDLPERLVGTLVYMDGAA</sequence>
<protein>
    <submittedName>
        <fullName evidence="3">Holo-(Acyl carrier protein) synthase 2</fullName>
    </submittedName>
</protein>
<dbReference type="PATRIC" id="fig|762836.4.peg.1741"/>
<name>A0A1E7WVT7_9BURK</name>
<dbReference type="AlphaFoldDB" id="A0A1E7WVT7"/>
<dbReference type="Pfam" id="PF01648">
    <property type="entry name" value="ACPS"/>
    <property type="match status" value="1"/>
</dbReference>
<proteinExistence type="predicted"/>
<dbReference type="Gene3D" id="3.90.470.20">
    <property type="entry name" value="4'-phosphopantetheinyl transferase domain"/>
    <property type="match status" value="2"/>
</dbReference>
<evidence type="ECO:0000256" key="1">
    <source>
        <dbReference type="ARBA" id="ARBA00022679"/>
    </source>
</evidence>
<dbReference type="InterPro" id="IPR008278">
    <property type="entry name" value="4-PPantetheinyl_Trfase_dom"/>
</dbReference>